<gene>
    <name evidence="2" type="ORF">FHG85_05120</name>
</gene>
<protein>
    <recommendedName>
        <fullName evidence="1">Threonyl-tRNA synthetase editing domain-containing protein</fullName>
    </recommendedName>
</protein>
<dbReference type="InterPro" id="IPR015011">
    <property type="entry name" value="Threonyl-tRNA_syn_edit_dom_arc"/>
</dbReference>
<evidence type="ECO:0000313" key="3">
    <source>
        <dbReference type="Proteomes" id="UP000500961"/>
    </source>
</evidence>
<dbReference type="InterPro" id="IPR023509">
    <property type="entry name" value="DTD-like_sf"/>
</dbReference>
<dbReference type="GO" id="GO:0005737">
    <property type="term" value="C:cytoplasm"/>
    <property type="evidence" value="ECO:0007669"/>
    <property type="project" value="InterPro"/>
</dbReference>
<accession>A0A7D4CQS8</accession>
<dbReference type="EMBL" id="CP041345">
    <property type="protein sequence ID" value="QKG79665.1"/>
    <property type="molecule type" value="Genomic_DNA"/>
</dbReference>
<dbReference type="GO" id="GO:0008270">
    <property type="term" value="F:zinc ion binding"/>
    <property type="evidence" value="ECO:0007669"/>
    <property type="project" value="InterPro"/>
</dbReference>
<feature type="domain" description="Threonyl-tRNA synthetase editing" evidence="1">
    <location>
        <begin position="1"/>
        <end position="136"/>
    </location>
</feature>
<dbReference type="GO" id="GO:0005524">
    <property type="term" value="F:ATP binding"/>
    <property type="evidence" value="ECO:0007669"/>
    <property type="project" value="InterPro"/>
</dbReference>
<proteinExistence type="predicted"/>
<keyword evidence="3" id="KW-1185">Reference proteome</keyword>
<name>A0A7D4CQS8_9BACT</name>
<dbReference type="GO" id="GO:0004829">
    <property type="term" value="F:threonine-tRNA ligase activity"/>
    <property type="evidence" value="ECO:0007669"/>
    <property type="project" value="InterPro"/>
</dbReference>
<dbReference type="Gene3D" id="3.50.80.10">
    <property type="entry name" value="D-tyrosyl-tRNA(Tyr) deacylase"/>
    <property type="match status" value="1"/>
</dbReference>
<dbReference type="RefSeq" id="WP_173073646.1">
    <property type="nucleotide sequence ID" value="NZ_CP041345.1"/>
</dbReference>
<dbReference type="Proteomes" id="UP000500961">
    <property type="component" value="Chromosome"/>
</dbReference>
<dbReference type="AlphaFoldDB" id="A0A7D4CQS8"/>
<reference evidence="2 3" key="1">
    <citation type="submission" date="2019-07" db="EMBL/GenBank/DDBJ databases">
        <title>Thalassofilum flectens gen. nov., sp. nov., a novel moderate thermophilic anaerobe from a shallow sea hot spring in Kunashir Island (Russia), representing a new family in the order Bacteroidales, and proposal of Thalassofilacea fam. nov.</title>
        <authorList>
            <person name="Kochetkova T.V."/>
            <person name="Podosokorskaya O.A."/>
            <person name="Novikov A."/>
            <person name="Elcheninov A.G."/>
            <person name="Toshchakov S.V."/>
            <person name="Kublanov I.V."/>
        </authorList>
    </citation>
    <scope>NUCLEOTIDE SEQUENCE [LARGE SCALE GENOMIC DNA]</scope>
    <source>
        <strain evidence="2 3">38-H</strain>
    </source>
</reference>
<organism evidence="2 3">
    <name type="scientific">Tenuifilum thalassicum</name>
    <dbReference type="NCBI Taxonomy" id="2590900"/>
    <lineage>
        <taxon>Bacteria</taxon>
        <taxon>Pseudomonadati</taxon>
        <taxon>Bacteroidota</taxon>
        <taxon>Bacteroidia</taxon>
        <taxon>Bacteroidales</taxon>
        <taxon>Tenuifilaceae</taxon>
        <taxon>Tenuifilum</taxon>
    </lineage>
</organism>
<dbReference type="KEGG" id="ttz:FHG85_05120"/>
<evidence type="ECO:0000313" key="2">
    <source>
        <dbReference type="EMBL" id="QKG79665.1"/>
    </source>
</evidence>
<evidence type="ECO:0000259" key="1">
    <source>
        <dbReference type="Pfam" id="PF08915"/>
    </source>
</evidence>
<dbReference type="Pfam" id="PF08915">
    <property type="entry name" value="tRNA-Thr_ED"/>
    <property type="match status" value="1"/>
</dbReference>
<sequence>MKALFLYCKTFGYNPTTRTLDFVPEAKEPKEFSDIQVAFIQAEKEDEERMADVEKKLVKNIKWVCGKNGVKKVILHSFAHLSESKADPEFTLKLFENVEKRLKSVDYEVYQTPFGHFLDLKLDAPGHSLARVFKDI</sequence>